<dbReference type="Proteomes" id="UP000308230">
    <property type="component" value="Unassembled WGS sequence"/>
</dbReference>
<proteinExistence type="inferred from homology"/>
<feature type="domain" description="Activator of Hsp90 ATPase homologue 1/2-like C-terminal" evidence="2">
    <location>
        <begin position="18"/>
        <end position="140"/>
    </location>
</feature>
<dbReference type="CDD" id="cd07814">
    <property type="entry name" value="SRPBCC_CalC_Aha1-like"/>
    <property type="match status" value="1"/>
</dbReference>
<gene>
    <name evidence="3" type="ORF">FCL54_17685</name>
</gene>
<dbReference type="InterPro" id="IPR013538">
    <property type="entry name" value="ASHA1/2-like_C"/>
</dbReference>
<dbReference type="Gene3D" id="3.30.530.20">
    <property type="match status" value="1"/>
</dbReference>
<comment type="caution">
    <text evidence="3">The sequence shown here is derived from an EMBL/GenBank/DDBJ whole genome shotgun (WGS) entry which is preliminary data.</text>
</comment>
<evidence type="ECO:0000313" key="4">
    <source>
        <dbReference type="Proteomes" id="UP000308230"/>
    </source>
</evidence>
<accession>A0A5R9EXL9</accession>
<dbReference type="OrthoDB" id="9786557at2"/>
<dbReference type="EMBL" id="SWLG01000014">
    <property type="protein sequence ID" value="TLS36022.1"/>
    <property type="molecule type" value="Genomic_DNA"/>
</dbReference>
<dbReference type="Pfam" id="PF08327">
    <property type="entry name" value="AHSA1"/>
    <property type="match status" value="1"/>
</dbReference>
<organism evidence="3 4">
    <name type="scientific">Exobacillus caeni</name>
    <dbReference type="NCBI Taxonomy" id="2574798"/>
    <lineage>
        <taxon>Bacteria</taxon>
        <taxon>Bacillati</taxon>
        <taxon>Bacillota</taxon>
        <taxon>Bacilli</taxon>
        <taxon>Bacillales</taxon>
        <taxon>Guptibacillaceae</taxon>
        <taxon>Exobacillus</taxon>
    </lineage>
</organism>
<evidence type="ECO:0000313" key="3">
    <source>
        <dbReference type="EMBL" id="TLS36022.1"/>
    </source>
</evidence>
<sequence length="144" mass="16939">MEAGMEKIQRFIDIKAGLQEVWELISSQEGMRQWISTDMEIDARVGGKYRVKNPEENQMICGEVLEILPMESISLSWFELGSDWMNPTKVTFRLEEIANGIRVHVTHTGFERIRKRGWEKTYNEYQKGWTRHHLLENLKARAEA</sequence>
<protein>
    <submittedName>
        <fullName evidence="3">SRPBCC domain-containing protein</fullName>
    </submittedName>
</protein>
<dbReference type="AlphaFoldDB" id="A0A5R9EXL9"/>
<name>A0A5R9EXL9_9BACL</name>
<dbReference type="InterPro" id="IPR023393">
    <property type="entry name" value="START-like_dom_sf"/>
</dbReference>
<keyword evidence="4" id="KW-1185">Reference proteome</keyword>
<evidence type="ECO:0000259" key="2">
    <source>
        <dbReference type="Pfam" id="PF08327"/>
    </source>
</evidence>
<reference evidence="3 4" key="1">
    <citation type="submission" date="2019-04" db="EMBL/GenBank/DDBJ databases">
        <title>Bacillus caeni sp. nov., a bacterium isolated from mangrove sediment.</title>
        <authorList>
            <person name="Huang H."/>
            <person name="Mo K."/>
            <person name="Hu Y."/>
        </authorList>
    </citation>
    <scope>NUCLEOTIDE SEQUENCE [LARGE SCALE GENOMIC DNA]</scope>
    <source>
        <strain evidence="3 4">HB172195</strain>
    </source>
</reference>
<evidence type="ECO:0000256" key="1">
    <source>
        <dbReference type="ARBA" id="ARBA00006817"/>
    </source>
</evidence>
<comment type="similarity">
    <text evidence="1">Belongs to the AHA1 family.</text>
</comment>
<dbReference type="SUPFAM" id="SSF55961">
    <property type="entry name" value="Bet v1-like"/>
    <property type="match status" value="1"/>
</dbReference>